<comment type="caution">
    <text evidence="1">The sequence shown here is derived from an EMBL/GenBank/DDBJ whole genome shotgun (WGS) entry which is preliminary data.</text>
</comment>
<dbReference type="EMBL" id="CAMGYJ010000009">
    <property type="protein sequence ID" value="CAI0546045.1"/>
    <property type="molecule type" value="Genomic_DNA"/>
</dbReference>
<keyword evidence="2" id="KW-1185">Reference proteome</keyword>
<gene>
    <name evidence="1" type="ORF">LITE_LOCUS43806</name>
</gene>
<organism evidence="1 2">
    <name type="scientific">Linum tenue</name>
    <dbReference type="NCBI Taxonomy" id="586396"/>
    <lineage>
        <taxon>Eukaryota</taxon>
        <taxon>Viridiplantae</taxon>
        <taxon>Streptophyta</taxon>
        <taxon>Embryophyta</taxon>
        <taxon>Tracheophyta</taxon>
        <taxon>Spermatophyta</taxon>
        <taxon>Magnoliopsida</taxon>
        <taxon>eudicotyledons</taxon>
        <taxon>Gunneridae</taxon>
        <taxon>Pentapetalae</taxon>
        <taxon>rosids</taxon>
        <taxon>fabids</taxon>
        <taxon>Malpighiales</taxon>
        <taxon>Linaceae</taxon>
        <taxon>Linum</taxon>
    </lineage>
</organism>
<accession>A0AAV0QLJ9</accession>
<feature type="non-terminal residue" evidence="1">
    <location>
        <position position="55"/>
    </location>
</feature>
<evidence type="ECO:0000313" key="2">
    <source>
        <dbReference type="Proteomes" id="UP001154282"/>
    </source>
</evidence>
<sequence>MVSEPRTERSCVRISTTPNINRCLSSTWYGGPVQTSSPWVGFRLRGRVRVWYKIQ</sequence>
<name>A0AAV0QLJ9_9ROSI</name>
<evidence type="ECO:0000313" key="1">
    <source>
        <dbReference type="EMBL" id="CAI0546045.1"/>
    </source>
</evidence>
<proteinExistence type="predicted"/>
<protein>
    <submittedName>
        <fullName evidence="1">Uncharacterized protein</fullName>
    </submittedName>
</protein>
<reference evidence="1" key="1">
    <citation type="submission" date="2022-08" db="EMBL/GenBank/DDBJ databases">
        <authorList>
            <person name="Gutierrez-Valencia J."/>
        </authorList>
    </citation>
    <scope>NUCLEOTIDE SEQUENCE</scope>
</reference>
<dbReference type="AlphaFoldDB" id="A0AAV0QLJ9"/>
<dbReference type="Proteomes" id="UP001154282">
    <property type="component" value="Unassembled WGS sequence"/>
</dbReference>